<name>A0A0F3RR47_9LACO</name>
<dbReference type="RefSeq" id="WP_045807609.1">
    <property type="nucleotide sequence ID" value="NZ_BJZI01000009.1"/>
</dbReference>
<dbReference type="EMBL" id="BJZI01000009">
    <property type="protein sequence ID" value="GEO66446.1"/>
    <property type="molecule type" value="Genomic_DNA"/>
</dbReference>
<gene>
    <name evidence="7" type="primary">zmp3</name>
    <name evidence="7" type="ORF">LSP04_08650</name>
    <name evidence="8" type="ORF">VC81_08405</name>
</gene>
<dbReference type="Gene3D" id="3.40.390.10">
    <property type="entry name" value="Collagenase (Catalytic Domain)"/>
    <property type="match status" value="1"/>
</dbReference>
<accession>A0A0F3RR47</accession>
<dbReference type="MEROPS" id="M10.A04"/>
<dbReference type="STRING" id="216463.VC81_08405"/>
<evidence type="ECO:0000313" key="9">
    <source>
        <dbReference type="Proteomes" id="UP000033491"/>
    </source>
</evidence>
<keyword evidence="5" id="KW-0482">Metalloprotease</keyword>
<organism evidence="8 9">
    <name type="scientific">Levilactobacillus spicheri</name>
    <dbReference type="NCBI Taxonomy" id="216463"/>
    <lineage>
        <taxon>Bacteria</taxon>
        <taxon>Bacillati</taxon>
        <taxon>Bacillota</taxon>
        <taxon>Bacilli</taxon>
        <taxon>Lactobacillales</taxon>
        <taxon>Lactobacillaceae</taxon>
        <taxon>Levilactobacillus</taxon>
    </lineage>
</organism>
<dbReference type="SUPFAM" id="SSF55486">
    <property type="entry name" value="Metalloproteases ('zincins'), catalytic domain"/>
    <property type="match status" value="1"/>
</dbReference>
<reference evidence="8 9" key="1">
    <citation type="submission" date="2015-03" db="EMBL/GenBank/DDBJ databases">
        <authorList>
            <person name="Zheng J."/>
            <person name="Ganezle M."/>
        </authorList>
    </citation>
    <scope>NUCLEOTIDE SEQUENCE [LARGE SCALE GENOMIC DNA]</scope>
    <source>
        <strain evidence="8 9">LP38</strain>
    </source>
</reference>
<dbReference type="GO" id="GO:0004222">
    <property type="term" value="F:metalloendopeptidase activity"/>
    <property type="evidence" value="ECO:0007669"/>
    <property type="project" value="InterPro"/>
</dbReference>
<dbReference type="EMBL" id="JZCR01000019">
    <property type="protein sequence ID" value="KJW12503.1"/>
    <property type="molecule type" value="Genomic_DNA"/>
</dbReference>
<protein>
    <submittedName>
        <fullName evidence="7">Peptidase M10</fullName>
    </submittedName>
</protein>
<dbReference type="AlphaFoldDB" id="A0A0F3RR47"/>
<dbReference type="SMART" id="SM00235">
    <property type="entry name" value="ZnMc"/>
    <property type="match status" value="1"/>
</dbReference>
<evidence type="ECO:0000313" key="8">
    <source>
        <dbReference type="EMBL" id="KJW12503.1"/>
    </source>
</evidence>
<sequence>MRALRHFLWTLVLLGALFIGYRNYGSQLPQLTTAVQHVRTELAQVFSGQLLHQLTTNETDVATTGQTGTTTPMESIVQGVHLSRTYYYRYSTTLPAAGRQVFAHAVATYNQTGVVHLVEGTAPSGQNQITFSVYHKRMAQNSAEVELGHGGPQITQRVTLAGTSSTNNASASLNADYSAAFSNAVATHELGHALGLDHSSSLTSVMYPISQGRSKLSAGDIAGLKAIYRQ</sequence>
<evidence type="ECO:0000313" key="7">
    <source>
        <dbReference type="EMBL" id="GEO66446.1"/>
    </source>
</evidence>
<dbReference type="Proteomes" id="UP000033491">
    <property type="component" value="Unassembled WGS sequence"/>
</dbReference>
<evidence type="ECO:0000256" key="4">
    <source>
        <dbReference type="ARBA" id="ARBA00022833"/>
    </source>
</evidence>
<reference evidence="7 10" key="2">
    <citation type="submission" date="2019-07" db="EMBL/GenBank/DDBJ databases">
        <title>Whole genome shotgun sequence of Lactobacillus spicheri NBRC 107155.</title>
        <authorList>
            <person name="Hosoyama A."/>
            <person name="Uohara A."/>
            <person name="Ohji S."/>
            <person name="Ichikawa N."/>
        </authorList>
    </citation>
    <scope>NUCLEOTIDE SEQUENCE [LARGE SCALE GENOMIC DNA]</scope>
    <source>
        <strain evidence="7 10">NBRC 107155</strain>
    </source>
</reference>
<keyword evidence="10" id="KW-1185">Reference proteome</keyword>
<proteinExistence type="predicted"/>
<evidence type="ECO:0000313" key="10">
    <source>
        <dbReference type="Proteomes" id="UP000321691"/>
    </source>
</evidence>
<dbReference type="InterPro" id="IPR001818">
    <property type="entry name" value="Pept_M10_metallopeptidase"/>
</dbReference>
<dbReference type="InterPro" id="IPR024079">
    <property type="entry name" value="MetalloPept_cat_dom_sf"/>
</dbReference>
<dbReference type="GO" id="GO:0008270">
    <property type="term" value="F:zinc ion binding"/>
    <property type="evidence" value="ECO:0007669"/>
    <property type="project" value="InterPro"/>
</dbReference>
<dbReference type="Pfam" id="PF00413">
    <property type="entry name" value="Peptidase_M10"/>
    <property type="match status" value="1"/>
</dbReference>
<dbReference type="PANTHER" id="PTHR10201">
    <property type="entry name" value="MATRIX METALLOPROTEINASE"/>
    <property type="match status" value="1"/>
</dbReference>
<evidence type="ECO:0000256" key="5">
    <source>
        <dbReference type="ARBA" id="ARBA00023049"/>
    </source>
</evidence>
<dbReference type="PANTHER" id="PTHR10201:SF323">
    <property type="entry name" value="MATRIX METALLOPROTEINASE-21"/>
    <property type="match status" value="1"/>
</dbReference>
<dbReference type="OrthoDB" id="2148705at2"/>
<dbReference type="GO" id="GO:0031012">
    <property type="term" value="C:extracellular matrix"/>
    <property type="evidence" value="ECO:0007669"/>
    <property type="project" value="InterPro"/>
</dbReference>
<evidence type="ECO:0000256" key="3">
    <source>
        <dbReference type="ARBA" id="ARBA00022801"/>
    </source>
</evidence>
<keyword evidence="1" id="KW-0645">Protease</keyword>
<feature type="domain" description="Peptidase metallopeptidase" evidence="6">
    <location>
        <begin position="77"/>
        <end position="230"/>
    </location>
</feature>
<keyword evidence="2" id="KW-0479">Metal-binding</keyword>
<keyword evidence="4" id="KW-0862">Zinc</keyword>
<evidence type="ECO:0000256" key="1">
    <source>
        <dbReference type="ARBA" id="ARBA00022670"/>
    </source>
</evidence>
<keyword evidence="3" id="KW-0378">Hydrolase</keyword>
<dbReference type="GO" id="GO:0030198">
    <property type="term" value="P:extracellular matrix organization"/>
    <property type="evidence" value="ECO:0007669"/>
    <property type="project" value="TreeGrafter"/>
</dbReference>
<dbReference type="PATRIC" id="fig|216463.3.peg.799"/>
<dbReference type="Proteomes" id="UP000321691">
    <property type="component" value="Unassembled WGS sequence"/>
</dbReference>
<dbReference type="GO" id="GO:0030574">
    <property type="term" value="P:collagen catabolic process"/>
    <property type="evidence" value="ECO:0007669"/>
    <property type="project" value="TreeGrafter"/>
</dbReference>
<evidence type="ECO:0000259" key="6">
    <source>
        <dbReference type="SMART" id="SM00235"/>
    </source>
</evidence>
<evidence type="ECO:0000256" key="2">
    <source>
        <dbReference type="ARBA" id="ARBA00022723"/>
    </source>
</evidence>
<dbReference type="InterPro" id="IPR006026">
    <property type="entry name" value="Peptidase_Metallo"/>
</dbReference>
<dbReference type="GO" id="GO:0006508">
    <property type="term" value="P:proteolysis"/>
    <property type="evidence" value="ECO:0007669"/>
    <property type="project" value="UniProtKB-KW"/>
</dbReference>
<comment type="caution">
    <text evidence="8">The sequence shown here is derived from an EMBL/GenBank/DDBJ whole genome shotgun (WGS) entry which is preliminary data.</text>
</comment>